<protein>
    <submittedName>
        <fullName evidence="3">Uncharacterized protein</fullName>
    </submittedName>
</protein>
<gene>
    <name evidence="3" type="ORF">IW254_000451</name>
</gene>
<organism evidence="3 4">
    <name type="scientific">Corynebacterium aquatimens</name>
    <dbReference type="NCBI Taxonomy" id="1190508"/>
    <lineage>
        <taxon>Bacteria</taxon>
        <taxon>Bacillati</taxon>
        <taxon>Actinomycetota</taxon>
        <taxon>Actinomycetes</taxon>
        <taxon>Mycobacteriales</taxon>
        <taxon>Corynebacteriaceae</taxon>
        <taxon>Corynebacterium</taxon>
    </lineage>
</organism>
<dbReference type="Proteomes" id="UP000658613">
    <property type="component" value="Unassembled WGS sequence"/>
</dbReference>
<keyword evidence="2" id="KW-0812">Transmembrane</keyword>
<sequence>MIESRNERLKNARGVGIGDSTVRLMRGWAGQLLVTAISCVAVNLLLLTADSAWFDEDSTDNDPAPRGRRDDLDRKRSEKSIAGTFPNALPVAA</sequence>
<accession>A0A931GRY3</accession>
<dbReference type="RefSeq" id="WP_196824030.1">
    <property type="nucleotide sequence ID" value="NZ_CP046980.1"/>
</dbReference>
<keyword evidence="2" id="KW-0472">Membrane</keyword>
<keyword evidence="2" id="KW-1133">Transmembrane helix</keyword>
<keyword evidence="4" id="KW-1185">Reference proteome</keyword>
<evidence type="ECO:0000256" key="2">
    <source>
        <dbReference type="SAM" id="Phobius"/>
    </source>
</evidence>
<evidence type="ECO:0000313" key="3">
    <source>
        <dbReference type="EMBL" id="MBG6121482.1"/>
    </source>
</evidence>
<name>A0A931GRY3_9CORY</name>
<reference evidence="3" key="1">
    <citation type="submission" date="2020-11" db="EMBL/GenBank/DDBJ databases">
        <title>Sequencing the genomes of 1000 actinobacteria strains.</title>
        <authorList>
            <person name="Klenk H.-P."/>
        </authorList>
    </citation>
    <scope>NUCLEOTIDE SEQUENCE</scope>
    <source>
        <strain evidence="3">DSM 45632</strain>
    </source>
</reference>
<dbReference type="EMBL" id="JADOUE010000001">
    <property type="protein sequence ID" value="MBG6121482.1"/>
    <property type="molecule type" value="Genomic_DNA"/>
</dbReference>
<dbReference type="AlphaFoldDB" id="A0A931GRY3"/>
<comment type="caution">
    <text evidence="3">The sequence shown here is derived from an EMBL/GenBank/DDBJ whole genome shotgun (WGS) entry which is preliminary data.</text>
</comment>
<evidence type="ECO:0000256" key="1">
    <source>
        <dbReference type="SAM" id="MobiDB-lite"/>
    </source>
</evidence>
<feature type="region of interest" description="Disordered" evidence="1">
    <location>
        <begin position="54"/>
        <end position="93"/>
    </location>
</feature>
<evidence type="ECO:0000313" key="4">
    <source>
        <dbReference type="Proteomes" id="UP000658613"/>
    </source>
</evidence>
<feature type="transmembrane region" description="Helical" evidence="2">
    <location>
        <begin position="32"/>
        <end position="54"/>
    </location>
</feature>
<feature type="compositionally biased region" description="Basic and acidic residues" evidence="1">
    <location>
        <begin position="63"/>
        <end position="79"/>
    </location>
</feature>
<proteinExistence type="predicted"/>